<sequence>MGELGAFRGGGMPSANSGSHAQEKHASTYKVRLLSLNPPQPALSHRRVCNEAGKNANCSSPRMQQQSTTIHTHDRSPQRATHLFFLNIVPAAVAGGTGQHRFPTAFRLAVAPPLTAPPENPSGDPGRWLRSRRTPPSQPTNRKINRSRPVQTTWDDKQFFFFFFETCLRVVNLILVLLALDSLLVAAMKARTVVILLRQCYFWPRGRRGSSRKRGVGFAARCNPQPLHRGTNELRKRSGRLKCIGAR</sequence>
<gene>
    <name evidence="2" type="ORF">B0H64DRAFT_3356</name>
</gene>
<feature type="compositionally biased region" description="Polar residues" evidence="1">
    <location>
        <begin position="56"/>
        <end position="70"/>
    </location>
</feature>
<feature type="region of interest" description="Disordered" evidence="1">
    <location>
        <begin position="54"/>
        <end position="76"/>
    </location>
</feature>
<dbReference type="AlphaFoldDB" id="A0AAE0HP07"/>
<dbReference type="RefSeq" id="XP_062663465.1">
    <property type="nucleotide sequence ID" value="XM_062801127.1"/>
</dbReference>
<evidence type="ECO:0000256" key="1">
    <source>
        <dbReference type="SAM" id="MobiDB-lite"/>
    </source>
</evidence>
<dbReference type="Proteomes" id="UP001278766">
    <property type="component" value="Unassembled WGS sequence"/>
</dbReference>
<proteinExistence type="predicted"/>
<feature type="region of interest" description="Disordered" evidence="1">
    <location>
        <begin position="113"/>
        <end position="149"/>
    </location>
</feature>
<name>A0AAE0HP07_9PEZI</name>
<dbReference type="EMBL" id="JAUEPN010000001">
    <property type="protein sequence ID" value="KAK3299951.1"/>
    <property type="molecule type" value="Genomic_DNA"/>
</dbReference>
<organism evidence="2 3">
    <name type="scientific">Chaetomium fimeti</name>
    <dbReference type="NCBI Taxonomy" id="1854472"/>
    <lineage>
        <taxon>Eukaryota</taxon>
        <taxon>Fungi</taxon>
        <taxon>Dikarya</taxon>
        <taxon>Ascomycota</taxon>
        <taxon>Pezizomycotina</taxon>
        <taxon>Sordariomycetes</taxon>
        <taxon>Sordariomycetidae</taxon>
        <taxon>Sordariales</taxon>
        <taxon>Chaetomiaceae</taxon>
        <taxon>Chaetomium</taxon>
    </lineage>
</organism>
<feature type="region of interest" description="Disordered" evidence="1">
    <location>
        <begin position="1"/>
        <end position="26"/>
    </location>
</feature>
<protein>
    <submittedName>
        <fullName evidence="2">Uncharacterized protein</fullName>
    </submittedName>
</protein>
<comment type="caution">
    <text evidence="2">The sequence shown here is derived from an EMBL/GenBank/DDBJ whole genome shotgun (WGS) entry which is preliminary data.</text>
</comment>
<evidence type="ECO:0000313" key="2">
    <source>
        <dbReference type="EMBL" id="KAK3299951.1"/>
    </source>
</evidence>
<keyword evidence="3" id="KW-1185">Reference proteome</keyword>
<reference evidence="2" key="1">
    <citation type="journal article" date="2023" name="Mol. Phylogenet. Evol.">
        <title>Genome-scale phylogeny and comparative genomics of the fungal order Sordariales.</title>
        <authorList>
            <person name="Hensen N."/>
            <person name="Bonometti L."/>
            <person name="Westerberg I."/>
            <person name="Brannstrom I.O."/>
            <person name="Guillou S."/>
            <person name="Cros-Aarteil S."/>
            <person name="Calhoun S."/>
            <person name="Haridas S."/>
            <person name="Kuo A."/>
            <person name="Mondo S."/>
            <person name="Pangilinan J."/>
            <person name="Riley R."/>
            <person name="LaButti K."/>
            <person name="Andreopoulos B."/>
            <person name="Lipzen A."/>
            <person name="Chen C."/>
            <person name="Yan M."/>
            <person name="Daum C."/>
            <person name="Ng V."/>
            <person name="Clum A."/>
            <person name="Steindorff A."/>
            <person name="Ohm R.A."/>
            <person name="Martin F."/>
            <person name="Silar P."/>
            <person name="Natvig D.O."/>
            <person name="Lalanne C."/>
            <person name="Gautier V."/>
            <person name="Ament-Velasquez S.L."/>
            <person name="Kruys A."/>
            <person name="Hutchinson M.I."/>
            <person name="Powell A.J."/>
            <person name="Barry K."/>
            <person name="Miller A.N."/>
            <person name="Grigoriev I.V."/>
            <person name="Debuchy R."/>
            <person name="Gladieux P."/>
            <person name="Hiltunen Thoren M."/>
            <person name="Johannesson H."/>
        </authorList>
    </citation>
    <scope>NUCLEOTIDE SEQUENCE</scope>
    <source>
        <strain evidence="2">CBS 168.71</strain>
    </source>
</reference>
<reference evidence="2" key="2">
    <citation type="submission" date="2023-06" db="EMBL/GenBank/DDBJ databases">
        <authorList>
            <consortium name="Lawrence Berkeley National Laboratory"/>
            <person name="Haridas S."/>
            <person name="Hensen N."/>
            <person name="Bonometti L."/>
            <person name="Westerberg I."/>
            <person name="Brannstrom I.O."/>
            <person name="Guillou S."/>
            <person name="Cros-Aarteil S."/>
            <person name="Calhoun S."/>
            <person name="Kuo A."/>
            <person name="Mondo S."/>
            <person name="Pangilinan J."/>
            <person name="Riley R."/>
            <person name="Labutti K."/>
            <person name="Andreopoulos B."/>
            <person name="Lipzen A."/>
            <person name="Chen C."/>
            <person name="Yanf M."/>
            <person name="Daum C."/>
            <person name="Ng V."/>
            <person name="Clum A."/>
            <person name="Steindorff A."/>
            <person name="Ohm R."/>
            <person name="Martin F."/>
            <person name="Silar P."/>
            <person name="Natvig D."/>
            <person name="Lalanne C."/>
            <person name="Gautier V."/>
            <person name="Ament-Velasquez S.L."/>
            <person name="Kruys A."/>
            <person name="Hutchinson M.I."/>
            <person name="Powell A.J."/>
            <person name="Barry K."/>
            <person name="Miller A.N."/>
            <person name="Grigoriev I.V."/>
            <person name="Debuchy R."/>
            <person name="Gladieux P."/>
            <person name="Thoren M.H."/>
            <person name="Johannesson H."/>
        </authorList>
    </citation>
    <scope>NUCLEOTIDE SEQUENCE</scope>
    <source>
        <strain evidence="2">CBS 168.71</strain>
    </source>
</reference>
<dbReference type="GeneID" id="87838075"/>
<evidence type="ECO:0000313" key="3">
    <source>
        <dbReference type="Proteomes" id="UP001278766"/>
    </source>
</evidence>
<accession>A0AAE0HP07</accession>